<dbReference type="InterPro" id="IPR004563">
    <property type="entry name" value="Apolipo_AcylTrfase"/>
</dbReference>
<dbReference type="SUPFAM" id="SSF56317">
    <property type="entry name" value="Carbon-nitrogen hydrolase"/>
    <property type="match status" value="1"/>
</dbReference>
<gene>
    <name evidence="9 11" type="primary">lnt</name>
    <name evidence="11" type="ORF">OM960_19520</name>
</gene>
<evidence type="ECO:0000256" key="8">
    <source>
        <dbReference type="ARBA" id="ARBA00023315"/>
    </source>
</evidence>
<comment type="catalytic activity">
    <reaction evidence="9">
        <text>N-terminal S-1,2-diacyl-sn-glyceryl-L-cysteinyl-[lipoprotein] + a glycerophospholipid = N-acyl-S-1,2-diacyl-sn-glyceryl-L-cysteinyl-[lipoprotein] + a 2-acyl-sn-glycero-3-phospholipid + H(+)</text>
        <dbReference type="Rhea" id="RHEA:48228"/>
        <dbReference type="Rhea" id="RHEA-COMP:14681"/>
        <dbReference type="Rhea" id="RHEA-COMP:14684"/>
        <dbReference type="ChEBI" id="CHEBI:15378"/>
        <dbReference type="ChEBI" id="CHEBI:136912"/>
        <dbReference type="ChEBI" id="CHEBI:140656"/>
        <dbReference type="ChEBI" id="CHEBI:140657"/>
        <dbReference type="ChEBI" id="CHEBI:140660"/>
        <dbReference type="EC" id="2.3.1.269"/>
    </reaction>
</comment>
<evidence type="ECO:0000256" key="9">
    <source>
        <dbReference type="HAMAP-Rule" id="MF_01148"/>
    </source>
</evidence>
<evidence type="ECO:0000313" key="12">
    <source>
        <dbReference type="Proteomes" id="UP001207582"/>
    </source>
</evidence>
<comment type="similarity">
    <text evidence="2 9">Belongs to the CN hydrolase family. Apolipoprotein N-acyltransferase subfamily.</text>
</comment>
<evidence type="ECO:0000256" key="6">
    <source>
        <dbReference type="ARBA" id="ARBA00022989"/>
    </source>
</evidence>
<keyword evidence="5 9" id="KW-0812">Transmembrane</keyword>
<dbReference type="InterPro" id="IPR036526">
    <property type="entry name" value="C-N_Hydrolase_sf"/>
</dbReference>
<comment type="caution">
    <text evidence="11">The sequence shown here is derived from an EMBL/GenBank/DDBJ whole genome shotgun (WGS) entry which is preliminary data.</text>
</comment>
<feature type="domain" description="CN hydrolase" evidence="10">
    <location>
        <begin position="234"/>
        <end position="474"/>
    </location>
</feature>
<keyword evidence="6 9" id="KW-1133">Transmembrane helix</keyword>
<keyword evidence="7 9" id="KW-0472">Membrane</keyword>
<evidence type="ECO:0000256" key="4">
    <source>
        <dbReference type="ARBA" id="ARBA00022679"/>
    </source>
</evidence>
<sequence length="509" mass="53807">MMTQTGRQSGRAARPDIRRLALAALLGAGVAMGQAPWDLWWVALPALGVLTALIAAERCGPRMVWLGWIGGAGYFAAGLFWIVEPFQIDAARDGWMAPFALVFMAFGMALFWALAGGVAALGRGPATRAIGFALGLAATDLLRGYIFTGFPWALVGHIWIGTPVMQAAAFTGPIGLSALATFAAALPMLGRRPATRAGLAALAVLAIGAVWAAGAVRLAAPEPQRDQPIRVRLIQPNAAQALKWRGDMWRIFLDRQMAQTAEPAAAPLDLVVWPETAVPFLLDDAGGLFARIAEASGGVPAAVGIQRVEGMRYFNSLAAADGMGEVHAVYDKWHLVPFGEYIPYGDMMAEFGISAFAAREGNGYSPGPGAQVMDLGRAGKVLPLICYEAVFPQDLRAAPERADWVLQVTNDAWFGNVAGPYQHYAQARLRAVEQGLPLLRAANTGVTAVIDAKGRVLDSLPLNTEGVLDAEVPAALAPTPYARTGDLPMAILLGLGLVALGAARRRQSD</sequence>
<comment type="subcellular location">
    <subcellularLocation>
        <location evidence="1 9">Cell membrane</location>
        <topology evidence="1 9">Multi-pass membrane protein</topology>
    </subcellularLocation>
</comment>
<proteinExistence type="inferred from homology"/>
<organism evidence="11 12">
    <name type="scientific">Defluviimonas salinarum</name>
    <dbReference type="NCBI Taxonomy" id="2992147"/>
    <lineage>
        <taxon>Bacteria</taxon>
        <taxon>Pseudomonadati</taxon>
        <taxon>Pseudomonadota</taxon>
        <taxon>Alphaproteobacteria</taxon>
        <taxon>Rhodobacterales</taxon>
        <taxon>Paracoccaceae</taxon>
        <taxon>Albidovulum</taxon>
    </lineage>
</organism>
<dbReference type="PROSITE" id="PS50263">
    <property type="entry name" value="CN_HYDROLASE"/>
    <property type="match status" value="1"/>
</dbReference>
<comment type="function">
    <text evidence="9">Catalyzes the phospholipid dependent N-acylation of the N-terminal cysteine of apolipoprotein, the last step in lipoprotein maturation.</text>
</comment>
<keyword evidence="8 9" id="KW-0012">Acyltransferase</keyword>
<feature type="transmembrane region" description="Helical" evidence="9">
    <location>
        <begin position="17"/>
        <end position="33"/>
    </location>
</feature>
<feature type="transmembrane region" description="Helical" evidence="9">
    <location>
        <begin position="142"/>
        <end position="160"/>
    </location>
</feature>
<evidence type="ECO:0000313" key="11">
    <source>
        <dbReference type="EMBL" id="MCW3783729.1"/>
    </source>
</evidence>
<evidence type="ECO:0000256" key="3">
    <source>
        <dbReference type="ARBA" id="ARBA00022475"/>
    </source>
</evidence>
<accession>A0ABT3J8L7</accession>
<dbReference type="PANTHER" id="PTHR38686">
    <property type="entry name" value="APOLIPOPROTEIN N-ACYLTRANSFERASE"/>
    <property type="match status" value="1"/>
</dbReference>
<keyword evidence="4 9" id="KW-0808">Transferase</keyword>
<feature type="transmembrane region" description="Helical" evidence="9">
    <location>
        <begin position="63"/>
        <end position="83"/>
    </location>
</feature>
<evidence type="ECO:0000259" key="10">
    <source>
        <dbReference type="PROSITE" id="PS50263"/>
    </source>
</evidence>
<reference evidence="11 12" key="1">
    <citation type="submission" date="2022-10" db="EMBL/GenBank/DDBJ databases">
        <title>Defluviimonas sp. CAU 1641 isolated from mud.</title>
        <authorList>
            <person name="Kim W."/>
        </authorList>
    </citation>
    <scope>NUCLEOTIDE SEQUENCE [LARGE SCALE GENOMIC DNA]</scope>
    <source>
        <strain evidence="11 12">CAU 1641</strain>
    </source>
</reference>
<evidence type="ECO:0000256" key="5">
    <source>
        <dbReference type="ARBA" id="ARBA00022692"/>
    </source>
</evidence>
<feature type="transmembrane region" description="Helical" evidence="9">
    <location>
        <begin position="166"/>
        <end position="186"/>
    </location>
</feature>
<dbReference type="NCBIfam" id="TIGR00546">
    <property type="entry name" value="lnt"/>
    <property type="match status" value="1"/>
</dbReference>
<evidence type="ECO:0000256" key="1">
    <source>
        <dbReference type="ARBA" id="ARBA00004651"/>
    </source>
</evidence>
<dbReference type="EC" id="2.3.1.269" evidence="9"/>
<dbReference type="CDD" id="cd07571">
    <property type="entry name" value="ALP_N-acyl_transferase"/>
    <property type="match status" value="1"/>
</dbReference>
<feature type="transmembrane region" description="Helical" evidence="9">
    <location>
        <begin position="95"/>
        <end position="121"/>
    </location>
</feature>
<evidence type="ECO:0000256" key="2">
    <source>
        <dbReference type="ARBA" id="ARBA00010065"/>
    </source>
</evidence>
<dbReference type="PANTHER" id="PTHR38686:SF1">
    <property type="entry name" value="APOLIPOPROTEIN N-ACYLTRANSFERASE"/>
    <property type="match status" value="1"/>
</dbReference>
<feature type="transmembrane region" description="Helical" evidence="9">
    <location>
        <begin position="39"/>
        <end position="56"/>
    </location>
</feature>
<dbReference type="Proteomes" id="UP001207582">
    <property type="component" value="Unassembled WGS sequence"/>
</dbReference>
<dbReference type="HAMAP" id="MF_01148">
    <property type="entry name" value="Lnt"/>
    <property type="match status" value="1"/>
</dbReference>
<dbReference type="EMBL" id="JAPDOG010000024">
    <property type="protein sequence ID" value="MCW3783729.1"/>
    <property type="molecule type" value="Genomic_DNA"/>
</dbReference>
<keyword evidence="3 9" id="KW-1003">Cell membrane</keyword>
<evidence type="ECO:0000256" key="7">
    <source>
        <dbReference type="ARBA" id="ARBA00023136"/>
    </source>
</evidence>
<dbReference type="Gene3D" id="3.60.110.10">
    <property type="entry name" value="Carbon-nitrogen hydrolase"/>
    <property type="match status" value="1"/>
</dbReference>
<name>A0ABT3J8L7_9RHOB</name>
<dbReference type="Pfam" id="PF00795">
    <property type="entry name" value="CN_hydrolase"/>
    <property type="match status" value="1"/>
</dbReference>
<keyword evidence="12" id="KW-1185">Reference proteome</keyword>
<dbReference type="Pfam" id="PF20154">
    <property type="entry name" value="LNT_N"/>
    <property type="match status" value="1"/>
</dbReference>
<dbReference type="InterPro" id="IPR045378">
    <property type="entry name" value="LNT_N"/>
</dbReference>
<feature type="transmembrane region" description="Helical" evidence="9">
    <location>
        <begin position="198"/>
        <end position="220"/>
    </location>
</feature>
<dbReference type="InterPro" id="IPR003010">
    <property type="entry name" value="C-N_Hydrolase"/>
</dbReference>
<comment type="pathway">
    <text evidence="9">Protein modification; lipoprotein biosynthesis (N-acyl transfer).</text>
</comment>
<protein>
    <recommendedName>
        <fullName evidence="9">Apolipoprotein N-acyltransferase</fullName>
        <shortName evidence="9">ALP N-acyltransferase</shortName>
        <ecNumber evidence="9">2.3.1.269</ecNumber>
    </recommendedName>
</protein>